<dbReference type="RefSeq" id="XP_020904237.1">
    <property type="nucleotide sequence ID" value="XM_021048578.2"/>
</dbReference>
<sequence length="195" mass="22577">MSFLKKIFTKNPPVEMYRGKELHTVVHYSPLSQMSEIIDGHLYLGSLRIAMEEKQLKERGITDIINASMEERKYKIPVKCMVININDNSDADISLYFDMVADKIDAVKKENGRVLVHCVAGVSRSATLVIAYLMKYYKMTLKDSHDFVKKKRSIISPNYGFWNHLIDYEKKLFGKSTVEKKETAKKKDVGYVLYH</sequence>
<dbReference type="InterPro" id="IPR000340">
    <property type="entry name" value="Dual-sp_phosphatase_cat-dom"/>
</dbReference>
<keyword evidence="3" id="KW-0378">Hydrolase</keyword>
<dbReference type="PRINTS" id="PR01908">
    <property type="entry name" value="ADSPHPHTASE"/>
</dbReference>
<dbReference type="InterPro" id="IPR016130">
    <property type="entry name" value="Tyr_Pase_AS"/>
</dbReference>
<dbReference type="KEGG" id="epa:110242568"/>
<proteinExistence type="inferred from homology"/>
<dbReference type="EnsemblMetazoa" id="XM_021048578.2">
    <property type="protein sequence ID" value="XP_020904237.1"/>
    <property type="gene ID" value="LOC110242568"/>
</dbReference>
<dbReference type="InterPro" id="IPR020420">
    <property type="entry name" value="Atypical_DUSP_subfamB"/>
</dbReference>
<evidence type="ECO:0000256" key="2">
    <source>
        <dbReference type="ARBA" id="ARBA00013081"/>
    </source>
</evidence>
<dbReference type="Gene3D" id="3.90.190.10">
    <property type="entry name" value="Protein tyrosine phosphatase superfamily"/>
    <property type="match status" value="1"/>
</dbReference>
<keyword evidence="8" id="KW-1185">Reference proteome</keyword>
<dbReference type="SUPFAM" id="SSF52799">
    <property type="entry name" value="(Phosphotyrosine protein) phosphatases II"/>
    <property type="match status" value="1"/>
</dbReference>
<reference evidence="7" key="1">
    <citation type="submission" date="2022-11" db="UniProtKB">
        <authorList>
            <consortium name="EnsemblMetazoa"/>
        </authorList>
    </citation>
    <scope>IDENTIFICATION</scope>
</reference>
<dbReference type="EC" id="3.1.3.16" evidence="2"/>
<keyword evidence="4" id="KW-0904">Protein phosphatase</keyword>
<dbReference type="AlphaFoldDB" id="A0A913XGX5"/>
<dbReference type="OrthoDB" id="285418at2759"/>
<dbReference type="PROSITE" id="PS00383">
    <property type="entry name" value="TYR_PHOSPHATASE_1"/>
    <property type="match status" value="1"/>
</dbReference>
<dbReference type="PRINTS" id="PR01910">
    <property type="entry name" value="ADSPHPHTASEB"/>
</dbReference>
<dbReference type="PANTHER" id="PTHR45961">
    <property type="entry name" value="IP21249P"/>
    <property type="match status" value="1"/>
</dbReference>
<dbReference type="PANTHER" id="PTHR45961:SF6">
    <property type="entry name" value="IP21249P"/>
    <property type="match status" value="1"/>
</dbReference>
<dbReference type="GO" id="GO:0004722">
    <property type="term" value="F:protein serine/threonine phosphatase activity"/>
    <property type="evidence" value="ECO:0007669"/>
    <property type="project" value="UniProtKB-EC"/>
</dbReference>
<dbReference type="CDD" id="cd14514">
    <property type="entry name" value="DUSP14-like"/>
    <property type="match status" value="1"/>
</dbReference>
<feature type="domain" description="Tyrosine-protein phosphatase" evidence="5">
    <location>
        <begin position="33"/>
        <end position="174"/>
    </location>
</feature>
<evidence type="ECO:0000256" key="1">
    <source>
        <dbReference type="ARBA" id="ARBA00008601"/>
    </source>
</evidence>
<evidence type="ECO:0000259" key="6">
    <source>
        <dbReference type="PROSITE" id="PS50056"/>
    </source>
</evidence>
<evidence type="ECO:0000256" key="3">
    <source>
        <dbReference type="ARBA" id="ARBA00022801"/>
    </source>
</evidence>
<dbReference type="InterPro" id="IPR020422">
    <property type="entry name" value="TYR_PHOSPHATASE_DUAL_dom"/>
</dbReference>
<dbReference type="OMA" id="TENMVWL"/>
<organism evidence="7 8">
    <name type="scientific">Exaiptasia diaphana</name>
    <name type="common">Tropical sea anemone</name>
    <name type="synonym">Aiptasia pulchella</name>
    <dbReference type="NCBI Taxonomy" id="2652724"/>
    <lineage>
        <taxon>Eukaryota</taxon>
        <taxon>Metazoa</taxon>
        <taxon>Cnidaria</taxon>
        <taxon>Anthozoa</taxon>
        <taxon>Hexacorallia</taxon>
        <taxon>Actiniaria</taxon>
        <taxon>Aiptasiidae</taxon>
        <taxon>Exaiptasia</taxon>
    </lineage>
</organism>
<dbReference type="InterPro" id="IPR029021">
    <property type="entry name" value="Prot-tyrosine_phosphatase-like"/>
</dbReference>
<dbReference type="SMART" id="SM00195">
    <property type="entry name" value="DSPc"/>
    <property type="match status" value="1"/>
</dbReference>
<dbReference type="InterPro" id="IPR000387">
    <property type="entry name" value="Tyr_Pase_dom"/>
</dbReference>
<evidence type="ECO:0000259" key="5">
    <source>
        <dbReference type="PROSITE" id="PS50054"/>
    </source>
</evidence>
<comment type="similarity">
    <text evidence="1">Belongs to the protein-tyrosine phosphatase family. Non-receptor class dual specificity subfamily.</text>
</comment>
<dbReference type="PROSITE" id="PS50056">
    <property type="entry name" value="TYR_PHOSPHATASE_2"/>
    <property type="match status" value="1"/>
</dbReference>
<name>A0A913XGX5_EXADI</name>
<dbReference type="InterPro" id="IPR052103">
    <property type="entry name" value="Dual_spec_Phospatases"/>
</dbReference>
<protein>
    <recommendedName>
        <fullName evidence="2">protein-serine/threonine phosphatase</fullName>
        <ecNumber evidence="2">3.1.3.16</ecNumber>
    </recommendedName>
</protein>
<evidence type="ECO:0000313" key="8">
    <source>
        <dbReference type="Proteomes" id="UP000887567"/>
    </source>
</evidence>
<dbReference type="Proteomes" id="UP000887567">
    <property type="component" value="Unplaced"/>
</dbReference>
<feature type="domain" description="Tyrosine specific protein phosphatases" evidence="6">
    <location>
        <begin position="94"/>
        <end position="152"/>
    </location>
</feature>
<dbReference type="GO" id="GO:0017017">
    <property type="term" value="F:MAP kinase tyrosine/serine/threonine phosphatase activity"/>
    <property type="evidence" value="ECO:0007669"/>
    <property type="project" value="InterPro"/>
</dbReference>
<evidence type="ECO:0000313" key="7">
    <source>
        <dbReference type="EnsemblMetazoa" id="XP_020904237.1"/>
    </source>
</evidence>
<dbReference type="GeneID" id="110242568"/>
<evidence type="ECO:0000256" key="4">
    <source>
        <dbReference type="ARBA" id="ARBA00022912"/>
    </source>
</evidence>
<dbReference type="PROSITE" id="PS50054">
    <property type="entry name" value="TYR_PHOSPHATASE_DUAL"/>
    <property type="match status" value="1"/>
</dbReference>
<dbReference type="GO" id="GO:0005737">
    <property type="term" value="C:cytoplasm"/>
    <property type="evidence" value="ECO:0007669"/>
    <property type="project" value="TreeGrafter"/>
</dbReference>
<dbReference type="Pfam" id="PF00782">
    <property type="entry name" value="DSPc"/>
    <property type="match status" value="1"/>
</dbReference>
<accession>A0A913XGX5</accession>